<dbReference type="PANTHER" id="PTHR23168">
    <property type="entry name" value="MITOTIC SPINDLE ASSEMBLY CHECKPOINT PROTEIN MAD1 MITOTIC ARREST DEFICIENT-LIKE PROTEIN 1"/>
    <property type="match status" value="1"/>
</dbReference>
<keyword evidence="7" id="KW-0131">Cell cycle</keyword>
<reference evidence="9 10" key="1">
    <citation type="journal article" date="2012" name="PLoS Pathog.">
        <title>The genome of the obligate intracellular parasite Trachipleistophora hominis: new insights into microsporidian genome dynamics and reductive evolution.</title>
        <authorList>
            <person name="Heinz E."/>
            <person name="Williams T.A."/>
            <person name="Nakjang S."/>
            <person name="Noel C.J."/>
            <person name="Swan D.C."/>
            <person name="Goldberg A.V."/>
            <person name="Harris S.R."/>
            <person name="Weinmaier T."/>
            <person name="Markert S."/>
            <person name="Becher D."/>
            <person name="Bernhardt J."/>
            <person name="Dagan T."/>
            <person name="Hacker C."/>
            <person name="Lucocq J.M."/>
            <person name="Schweder T."/>
            <person name="Rattei T."/>
            <person name="Hall N."/>
            <person name="Hirt R.P."/>
            <person name="Embley T.M."/>
        </authorList>
    </citation>
    <scope>NUCLEOTIDE SEQUENCE [LARGE SCALE GENOMIC DNA]</scope>
</reference>
<dbReference type="InterPro" id="IPR008672">
    <property type="entry name" value="Mad1"/>
</dbReference>
<dbReference type="Gene3D" id="3.30.457.60">
    <property type="match status" value="1"/>
</dbReference>
<dbReference type="GO" id="GO:0007094">
    <property type="term" value="P:mitotic spindle assembly checkpoint signaling"/>
    <property type="evidence" value="ECO:0007669"/>
    <property type="project" value="InterPro"/>
</dbReference>
<dbReference type="GO" id="GO:0051301">
    <property type="term" value="P:cell division"/>
    <property type="evidence" value="ECO:0007669"/>
    <property type="project" value="UniProtKB-KW"/>
</dbReference>
<dbReference type="GO" id="GO:0051315">
    <property type="term" value="P:attachment of mitotic spindle microtubules to kinetochore"/>
    <property type="evidence" value="ECO:0007669"/>
    <property type="project" value="TreeGrafter"/>
</dbReference>
<gene>
    <name evidence="9" type="ORF">THOM_3178</name>
</gene>
<dbReference type="Pfam" id="PF05557">
    <property type="entry name" value="MAD"/>
    <property type="match status" value="1"/>
</dbReference>
<comment type="similarity">
    <text evidence="2">Belongs to the MAD1 family.</text>
</comment>
<dbReference type="GO" id="GO:0005635">
    <property type="term" value="C:nuclear envelope"/>
    <property type="evidence" value="ECO:0007669"/>
    <property type="project" value="TreeGrafter"/>
</dbReference>
<dbReference type="OrthoDB" id="331602at2759"/>
<evidence type="ECO:0000313" key="10">
    <source>
        <dbReference type="Proteomes" id="UP000011185"/>
    </source>
</evidence>
<evidence type="ECO:0000256" key="4">
    <source>
        <dbReference type="ARBA" id="ARBA00022618"/>
    </source>
</evidence>
<evidence type="ECO:0000256" key="8">
    <source>
        <dbReference type="SAM" id="Coils"/>
    </source>
</evidence>
<dbReference type="AlphaFoldDB" id="L7JRI7"/>
<protein>
    <recommendedName>
        <fullName evidence="3">Spindle assembly checkpoint component MAD1</fullName>
    </recommendedName>
</protein>
<dbReference type="EMBL" id="JH994098">
    <property type="protein sequence ID" value="ELQ73900.1"/>
    <property type="molecule type" value="Genomic_DNA"/>
</dbReference>
<keyword evidence="4" id="KW-0132">Cell division</keyword>
<evidence type="ECO:0000313" key="9">
    <source>
        <dbReference type="EMBL" id="ELQ73900.1"/>
    </source>
</evidence>
<keyword evidence="10" id="KW-1185">Reference proteome</keyword>
<dbReference type="STRING" id="72359.L7JRI7"/>
<evidence type="ECO:0000256" key="3">
    <source>
        <dbReference type="ARBA" id="ARBA00022019"/>
    </source>
</evidence>
<name>L7JRI7_TRAHO</name>
<comment type="subcellular location">
    <subcellularLocation>
        <location evidence="1">Nucleus</location>
    </subcellularLocation>
</comment>
<sequence length="182" mass="21334">VPLMNELYEKYVNLLKENNDLKLRIAALEHSLSKIGNTDTAAHEQKENESNAFLVERLEKLEKEKLEWCANSNCTVYRHQEELRQLTDHYKEILKDIRKNVTGLLGYKLDVIDDQVHLHSLYSFDRDDVFTFNVKEDCYEMVNNHFAEGYRKEIDTYVVKGRSVPALLAHVTLDLVSKKTFQ</sequence>
<evidence type="ECO:0000256" key="2">
    <source>
        <dbReference type="ARBA" id="ARBA00008029"/>
    </source>
</evidence>
<feature type="coiled-coil region" evidence="8">
    <location>
        <begin position="4"/>
        <end position="64"/>
    </location>
</feature>
<evidence type="ECO:0000256" key="7">
    <source>
        <dbReference type="ARBA" id="ARBA00023306"/>
    </source>
</evidence>
<keyword evidence="5" id="KW-0498">Mitosis</keyword>
<keyword evidence="6" id="KW-0539">Nucleus</keyword>
<proteinExistence type="inferred from homology"/>
<dbReference type="InParanoid" id="L7JRI7"/>
<evidence type="ECO:0000256" key="5">
    <source>
        <dbReference type="ARBA" id="ARBA00022776"/>
    </source>
</evidence>
<feature type="non-terminal residue" evidence="9">
    <location>
        <position position="1"/>
    </location>
</feature>
<dbReference type="GO" id="GO:0072686">
    <property type="term" value="C:mitotic spindle"/>
    <property type="evidence" value="ECO:0007669"/>
    <property type="project" value="TreeGrafter"/>
</dbReference>
<dbReference type="VEuPathDB" id="MicrosporidiaDB:THOM_3178"/>
<evidence type="ECO:0000256" key="1">
    <source>
        <dbReference type="ARBA" id="ARBA00004123"/>
    </source>
</evidence>
<accession>L7JRI7</accession>
<dbReference type="Proteomes" id="UP000011185">
    <property type="component" value="Unassembled WGS sequence"/>
</dbReference>
<dbReference type="OMA" id="CYEMVNN"/>
<dbReference type="GO" id="GO:0000776">
    <property type="term" value="C:kinetochore"/>
    <property type="evidence" value="ECO:0007669"/>
    <property type="project" value="TreeGrafter"/>
</dbReference>
<organism evidence="9 10">
    <name type="scientific">Trachipleistophora hominis</name>
    <name type="common">Microsporidian parasite</name>
    <dbReference type="NCBI Taxonomy" id="72359"/>
    <lineage>
        <taxon>Eukaryota</taxon>
        <taxon>Fungi</taxon>
        <taxon>Fungi incertae sedis</taxon>
        <taxon>Microsporidia</taxon>
        <taxon>Pleistophoridae</taxon>
        <taxon>Trachipleistophora</taxon>
    </lineage>
</organism>
<keyword evidence="8" id="KW-0175">Coiled coil</keyword>
<dbReference type="PANTHER" id="PTHR23168:SF0">
    <property type="entry name" value="MITOTIC SPINDLE ASSEMBLY CHECKPOINT PROTEIN MAD1"/>
    <property type="match status" value="1"/>
</dbReference>
<dbReference type="HOGENOM" id="CLU_1332303_0_0_1"/>
<evidence type="ECO:0000256" key="6">
    <source>
        <dbReference type="ARBA" id="ARBA00023242"/>
    </source>
</evidence>